<sequence>MSYMWAEEIVEVAASYATARGLSKDECAKFLNAQLDVPDSAIRSRYATYSAERNLAMKKYAATKIELSHSGILSADEQAIVKKNHPDFVVKFPNQQARPHSLAACMRKIDRVILKKRAPFNAKLVSIGGDYTYEVPACTQGEVVHCCTPAGINAVDAKDATREVRRQAKMRRMLKDPDAPADVKDRVRDFFDGGQKWRCSNMTQHCKVPADILMSCHVYDMTLENYVAAMSAHNAKLVFGAMLYHPDMEIKSRGKLDSVAGFWERDGNKIKFGFDHEGQWLYEHDWNEYRRFGFNHQLVTSLGQSASYSIWEKRGDTIYFVMKFGIKDYIKADSPAKLHWRSSGNRFIVNGYKYDPRPGVSGSSHLAPEVFSYPAEPFKRALAYALQKIEKGSFNLTDMAAKSRTLFADVTVNAVRISGGEHLDDEDKAYFFANVGLVAHKLHLESKNSEKLLLQSAMVNRELATSSLTHKILAAAKALVASPFAGESSGNKWYQTARKVIVSMAAFHLDTVSWYEDSGYKSAELLTAPGRILDYEEGGDDYAAANTFQTLLSAASGDLEFRLMLARASANIMPCAPMREQADKLMREFSLQQNEHARKADAAEAKWRDMPDVTNVSSGSTTTKVDSREKAVAQGLHLDISDTVVEHHVTHEQWEKYSEAAITEAQDLLEAEQRHILGECAKNYNQTTRETADGVQPCKTLIHNEGKLNFEVDYWSVSDGVLPERSLTGKPGNENNFFPYGGVYIASDDYVAEVERKRIDQKMVFVVRDRRGKLYSGWVMTTSNLVIFNGPEVLRKLQMAKEKMLPPDFALDFVEGVPGCGKTHYIINCVPPDGVVIAVTRESANDTRRRIEERNETFSTEPGFNPMRNTERRVRTLDSMLKFMYTDKVSALFFDECFQEHAGKIMACIKLLGVNRVQVLGDRGQIPYFSRIPGFSCIMARLSTWRLHVTKFVTRRCPRDATVAISEFYDGKIRTVSTVAVSLATKFDITPTNVPKLESYKYLVMYQDEKHDLTKQGFRDVNTVGEVQGQTYERVALVRLAPKPKQLFDSPEQVDVALSRHTKEFVYMAPNSAPDTLIERVMAKAKAMPNVFDRFADVTSAGVDLFSL</sequence>
<evidence type="ECO:0000313" key="3">
    <source>
        <dbReference type="EMBL" id="XCA58061.1"/>
    </source>
</evidence>
<accession>A0AAU7YRT5</accession>
<dbReference type="EMBL" id="PP864421">
    <property type="protein sequence ID" value="XCA58061.1"/>
    <property type="molecule type" value="Genomic_RNA"/>
</dbReference>
<dbReference type="GO" id="GO:0003723">
    <property type="term" value="F:RNA binding"/>
    <property type="evidence" value="ECO:0007669"/>
    <property type="project" value="InterPro"/>
</dbReference>
<dbReference type="Pfam" id="PF01443">
    <property type="entry name" value="Viral_helicase1"/>
    <property type="match status" value="1"/>
</dbReference>
<keyword evidence="3" id="KW-0808">Transferase</keyword>
<proteinExistence type="predicted"/>
<dbReference type="GO" id="GO:0004386">
    <property type="term" value="F:helicase activity"/>
    <property type="evidence" value="ECO:0007669"/>
    <property type="project" value="UniProtKB-KW"/>
</dbReference>
<dbReference type="InterPro" id="IPR027351">
    <property type="entry name" value="(+)RNA_virus_helicase_core_dom"/>
</dbReference>
<feature type="domain" description="(+)RNA virus helicase C-terminal" evidence="1">
    <location>
        <begin position="785"/>
        <end position="1104"/>
    </location>
</feature>
<dbReference type="PROSITE" id="PS51743">
    <property type="entry name" value="ALPHAVIRUS_MT"/>
    <property type="match status" value="1"/>
</dbReference>
<evidence type="ECO:0000259" key="1">
    <source>
        <dbReference type="PROSITE" id="PS51657"/>
    </source>
</evidence>
<feature type="domain" description="Alphavirus-like MT" evidence="2">
    <location>
        <begin position="91"/>
        <end position="293"/>
    </location>
</feature>
<dbReference type="GO" id="GO:0008174">
    <property type="term" value="F:mRNA methyltransferase activity"/>
    <property type="evidence" value="ECO:0007669"/>
    <property type="project" value="UniProtKB-UniRule"/>
</dbReference>
<name>A0AAU7YRT5_9VIRU</name>
<dbReference type="GO" id="GO:0016556">
    <property type="term" value="P:mRNA modification"/>
    <property type="evidence" value="ECO:0007669"/>
    <property type="project" value="InterPro"/>
</dbReference>
<keyword evidence="3" id="KW-0347">Helicase</keyword>
<dbReference type="GO" id="GO:0006396">
    <property type="term" value="P:RNA processing"/>
    <property type="evidence" value="ECO:0007669"/>
    <property type="project" value="InterPro"/>
</dbReference>
<keyword evidence="3" id="KW-0547">Nucleotide-binding</keyword>
<keyword evidence="3" id="KW-0067">ATP-binding</keyword>
<dbReference type="PROSITE" id="PS51657">
    <property type="entry name" value="PSRV_HELICASE"/>
    <property type="match status" value="1"/>
</dbReference>
<dbReference type="Gene3D" id="3.40.50.300">
    <property type="entry name" value="P-loop containing nucleotide triphosphate hydrolases"/>
    <property type="match status" value="2"/>
</dbReference>
<dbReference type="InterPro" id="IPR027417">
    <property type="entry name" value="P-loop_NTPase"/>
</dbReference>
<keyword evidence="3" id="KW-0378">Hydrolase</keyword>
<dbReference type="SUPFAM" id="SSF52540">
    <property type="entry name" value="P-loop containing nucleoside triphosphate hydrolases"/>
    <property type="match status" value="1"/>
</dbReference>
<organism evidence="3">
    <name type="scientific">Austropuccinia psidii associated ssRNA virus 1</name>
    <dbReference type="NCBI Taxonomy" id="3180356"/>
    <lineage>
        <taxon>Viruses</taxon>
        <taxon>Riboviria</taxon>
    </lineage>
</organism>
<reference evidence="3" key="1">
    <citation type="submission" date="2024-05" db="EMBL/GenBank/DDBJ databases">
        <title>Viruses of myrtle rust.</title>
        <authorList>
            <person name="Gardiner D.M."/>
            <person name="Sawyer A."/>
        </authorList>
    </citation>
    <scope>NUCLEOTIDE SEQUENCE</scope>
    <source>
        <strain evidence="3">Ap_ssRNAvirus1</strain>
    </source>
</reference>
<dbReference type="GO" id="GO:0005524">
    <property type="term" value="F:ATP binding"/>
    <property type="evidence" value="ECO:0007669"/>
    <property type="project" value="InterPro"/>
</dbReference>
<evidence type="ECO:0000259" key="2">
    <source>
        <dbReference type="PROSITE" id="PS51743"/>
    </source>
</evidence>
<dbReference type="InterPro" id="IPR002588">
    <property type="entry name" value="Alphavirus-like_MT_dom"/>
</dbReference>
<dbReference type="Pfam" id="PF01660">
    <property type="entry name" value="Vmethyltransf"/>
    <property type="match status" value="1"/>
</dbReference>
<protein>
    <submittedName>
        <fullName evidence="3">Methyl transferase and helicase</fullName>
    </submittedName>
</protein>